<name>A0A9P9WF16_9PEZI</name>
<reference evidence="1" key="1">
    <citation type="submission" date="2021-03" db="EMBL/GenBank/DDBJ databases">
        <title>Revisited historic fungal species revealed as producer of novel bioactive compounds through whole genome sequencing and comparative genomics.</title>
        <authorList>
            <person name="Vignolle G.A."/>
            <person name="Hochenegger N."/>
            <person name="Mach R.L."/>
            <person name="Mach-Aigner A.R."/>
            <person name="Javad Rahimi M."/>
            <person name="Salim K.A."/>
            <person name="Chan C.M."/>
            <person name="Lim L.B.L."/>
            <person name="Cai F."/>
            <person name="Druzhinina I.S."/>
            <person name="U'Ren J.M."/>
            <person name="Derntl C."/>
        </authorList>
    </citation>
    <scope>NUCLEOTIDE SEQUENCE</scope>
    <source>
        <strain evidence="1">TUCIM 5799</strain>
    </source>
</reference>
<accession>A0A9P9WF16</accession>
<evidence type="ECO:0000313" key="2">
    <source>
        <dbReference type="Proteomes" id="UP000829685"/>
    </source>
</evidence>
<dbReference type="AlphaFoldDB" id="A0A9P9WF16"/>
<protein>
    <submittedName>
        <fullName evidence="1">Uncharacterized protein</fullName>
    </submittedName>
</protein>
<comment type="caution">
    <text evidence="1">The sequence shown here is derived from an EMBL/GenBank/DDBJ whole genome shotgun (WGS) entry which is preliminary data.</text>
</comment>
<proteinExistence type="predicted"/>
<evidence type="ECO:0000313" key="1">
    <source>
        <dbReference type="EMBL" id="KAI1860171.1"/>
    </source>
</evidence>
<sequence length="199" mass="24221">MKWYVKVCTKAKDVWEEAYGEPPRSGDGFGVCSRKTLTKYYWLENGHCTRCREQILCWEWQQDPAHLYDPYRGMRIKQRTKRMQKLQKRFLKDVLCKDFTWDRFKDARRRFRHQYEEPKWAECIVSDDPNNRYWWTQWVSFTLPLPRLYQSLSKLFLNPVTAPSWGLWPRRWTSFDTAPMHHSKQDRATVNQGIVHIVP</sequence>
<dbReference type="Proteomes" id="UP000829685">
    <property type="component" value="Unassembled WGS sequence"/>
</dbReference>
<keyword evidence="2" id="KW-1185">Reference proteome</keyword>
<organism evidence="1 2">
    <name type="scientific">Neoarthrinium moseri</name>
    <dbReference type="NCBI Taxonomy" id="1658444"/>
    <lineage>
        <taxon>Eukaryota</taxon>
        <taxon>Fungi</taxon>
        <taxon>Dikarya</taxon>
        <taxon>Ascomycota</taxon>
        <taxon>Pezizomycotina</taxon>
        <taxon>Sordariomycetes</taxon>
        <taxon>Xylariomycetidae</taxon>
        <taxon>Amphisphaeriales</taxon>
        <taxon>Apiosporaceae</taxon>
        <taxon>Neoarthrinium</taxon>
    </lineage>
</organism>
<gene>
    <name evidence="1" type="ORF">JX265_010095</name>
</gene>
<dbReference type="EMBL" id="JAFIMR010000032">
    <property type="protein sequence ID" value="KAI1860171.1"/>
    <property type="molecule type" value="Genomic_DNA"/>
</dbReference>